<dbReference type="AlphaFoldDB" id="A0A9N8VRG4"/>
<evidence type="ECO:0000313" key="1">
    <source>
        <dbReference type="EMBL" id="CAG8463876.1"/>
    </source>
</evidence>
<gene>
    <name evidence="1" type="ORF">CPELLU_LOCUS750</name>
</gene>
<keyword evidence="2" id="KW-1185">Reference proteome</keyword>
<dbReference type="Proteomes" id="UP000789759">
    <property type="component" value="Unassembled WGS sequence"/>
</dbReference>
<name>A0A9N8VRG4_9GLOM</name>
<dbReference type="EMBL" id="CAJVQA010000236">
    <property type="protein sequence ID" value="CAG8463876.1"/>
    <property type="molecule type" value="Genomic_DNA"/>
</dbReference>
<accession>A0A9N8VRG4</accession>
<evidence type="ECO:0000313" key="2">
    <source>
        <dbReference type="Proteomes" id="UP000789759"/>
    </source>
</evidence>
<reference evidence="1" key="1">
    <citation type="submission" date="2021-06" db="EMBL/GenBank/DDBJ databases">
        <authorList>
            <person name="Kallberg Y."/>
            <person name="Tangrot J."/>
            <person name="Rosling A."/>
        </authorList>
    </citation>
    <scope>NUCLEOTIDE SEQUENCE</scope>
    <source>
        <strain evidence="1">FL966</strain>
    </source>
</reference>
<organism evidence="1 2">
    <name type="scientific">Cetraspora pellucida</name>
    <dbReference type="NCBI Taxonomy" id="1433469"/>
    <lineage>
        <taxon>Eukaryota</taxon>
        <taxon>Fungi</taxon>
        <taxon>Fungi incertae sedis</taxon>
        <taxon>Mucoromycota</taxon>
        <taxon>Glomeromycotina</taxon>
        <taxon>Glomeromycetes</taxon>
        <taxon>Diversisporales</taxon>
        <taxon>Gigasporaceae</taxon>
        <taxon>Cetraspora</taxon>
    </lineage>
</organism>
<protein>
    <submittedName>
        <fullName evidence="1">837_t:CDS:1</fullName>
    </submittedName>
</protein>
<proteinExistence type="predicted"/>
<comment type="caution">
    <text evidence="1">The sequence shown here is derived from an EMBL/GenBank/DDBJ whole genome shotgun (WGS) entry which is preliminary data.</text>
</comment>
<sequence length="71" mass="8428">MHRNQENKKLKGKRGLHAPELISRIKYSHTYRTELRVDSIQIMKAHLMQVTLPLDLDVHPCNDAEFNWLTF</sequence>